<dbReference type="FunFam" id="3.30.200.20:FF:000099">
    <property type="entry name" value="Serine/threonine-protein kinase BLUS1"/>
    <property type="match status" value="1"/>
</dbReference>
<dbReference type="PROSITE" id="PS00108">
    <property type="entry name" value="PROTEIN_KINASE_ST"/>
    <property type="match status" value="1"/>
</dbReference>
<feature type="compositionally biased region" description="Low complexity" evidence="2">
    <location>
        <begin position="487"/>
        <end position="519"/>
    </location>
</feature>
<dbReference type="PROSITE" id="PS50011">
    <property type="entry name" value="PROTEIN_KINASE_DOM"/>
    <property type="match status" value="1"/>
</dbReference>
<dbReference type="GO" id="GO:0043539">
    <property type="term" value="F:protein serine/threonine kinase activator activity"/>
    <property type="evidence" value="ECO:0007669"/>
    <property type="project" value="InterPro"/>
</dbReference>
<dbReference type="InterPro" id="IPR011009">
    <property type="entry name" value="Kinase-like_dom_sf"/>
</dbReference>
<dbReference type="Gramene" id="GBG59285">
    <property type="protein sequence ID" value="GBG59285"/>
    <property type="gene ID" value="CBR_g32298"/>
</dbReference>
<reference evidence="4 5" key="1">
    <citation type="journal article" date="2018" name="Cell">
        <title>The Chara Genome: Secondary Complexity and Implications for Plant Terrestrialization.</title>
        <authorList>
            <person name="Nishiyama T."/>
            <person name="Sakayama H."/>
            <person name="Vries J.D."/>
            <person name="Buschmann H."/>
            <person name="Saint-Marcoux D."/>
            <person name="Ullrich K.K."/>
            <person name="Haas F.B."/>
            <person name="Vanderstraeten L."/>
            <person name="Becker D."/>
            <person name="Lang D."/>
            <person name="Vosolsobe S."/>
            <person name="Rombauts S."/>
            <person name="Wilhelmsson P.K.I."/>
            <person name="Janitza P."/>
            <person name="Kern R."/>
            <person name="Heyl A."/>
            <person name="Rumpler F."/>
            <person name="Villalobos L.I.A.C."/>
            <person name="Clay J.M."/>
            <person name="Skokan R."/>
            <person name="Toyoda A."/>
            <person name="Suzuki Y."/>
            <person name="Kagoshima H."/>
            <person name="Schijlen E."/>
            <person name="Tajeshwar N."/>
            <person name="Catarino B."/>
            <person name="Hetherington A.J."/>
            <person name="Saltykova A."/>
            <person name="Bonnot C."/>
            <person name="Breuninger H."/>
            <person name="Symeonidi A."/>
            <person name="Radhakrishnan G.V."/>
            <person name="Van Nieuwerburgh F."/>
            <person name="Deforce D."/>
            <person name="Chang C."/>
            <person name="Karol K.G."/>
            <person name="Hedrich R."/>
            <person name="Ulvskov P."/>
            <person name="Glockner G."/>
            <person name="Delwiche C.F."/>
            <person name="Petrasek J."/>
            <person name="Van de Peer Y."/>
            <person name="Friml J."/>
            <person name="Beilby M."/>
            <person name="Dolan L."/>
            <person name="Kohara Y."/>
            <person name="Sugano S."/>
            <person name="Fujiyama A."/>
            <person name="Delaux P.-M."/>
            <person name="Quint M."/>
            <person name="TheiBen G."/>
            <person name="Hagemann M."/>
            <person name="Harholt J."/>
            <person name="Dunand C."/>
            <person name="Zachgo S."/>
            <person name="Langdale J."/>
            <person name="Maumus F."/>
            <person name="Straeten D.V.D."/>
            <person name="Gould S.B."/>
            <person name="Rensing S.A."/>
        </authorList>
    </citation>
    <scope>NUCLEOTIDE SEQUENCE [LARGE SCALE GENOMIC DNA]</scope>
    <source>
        <strain evidence="4 5">S276</strain>
    </source>
</reference>
<feature type="compositionally biased region" description="Polar residues" evidence="2">
    <location>
        <begin position="566"/>
        <end position="580"/>
    </location>
</feature>
<accession>A0A388JND9</accession>
<dbReference type="Proteomes" id="UP000265515">
    <property type="component" value="Unassembled WGS sequence"/>
</dbReference>
<dbReference type="OrthoDB" id="248923at2759"/>
<protein>
    <recommendedName>
        <fullName evidence="3">Protein kinase domain-containing protein</fullName>
    </recommendedName>
</protein>
<feature type="compositionally biased region" description="Basic and acidic residues" evidence="2">
    <location>
        <begin position="520"/>
        <end position="536"/>
    </location>
</feature>
<dbReference type="FunFam" id="1.10.510.10:FF:000947">
    <property type="entry name" value="serine/threonine-protein kinase OSR1"/>
    <property type="match status" value="1"/>
</dbReference>
<dbReference type="OMA" id="EPWLIME"/>
<dbReference type="EMBL" id="BFEA01000003">
    <property type="protein sequence ID" value="GBG59285.1"/>
    <property type="molecule type" value="Genomic_DNA"/>
</dbReference>
<organism evidence="4 5">
    <name type="scientific">Chara braunii</name>
    <name type="common">Braun's stonewort</name>
    <dbReference type="NCBI Taxonomy" id="69332"/>
    <lineage>
        <taxon>Eukaryota</taxon>
        <taxon>Viridiplantae</taxon>
        <taxon>Streptophyta</taxon>
        <taxon>Charophyceae</taxon>
        <taxon>Charales</taxon>
        <taxon>Characeae</taxon>
        <taxon>Chara</taxon>
    </lineage>
</organism>
<comment type="caution">
    <text evidence="4">The sequence shown here is derived from an EMBL/GenBank/DDBJ whole genome shotgun (WGS) entry which is preliminary data.</text>
</comment>
<dbReference type="SMART" id="SM00220">
    <property type="entry name" value="S_TKc"/>
    <property type="match status" value="1"/>
</dbReference>
<feature type="region of interest" description="Disordered" evidence="2">
    <location>
        <begin position="486"/>
        <end position="602"/>
    </location>
</feature>
<keyword evidence="5" id="KW-1185">Reference proteome</keyword>
<dbReference type="SUPFAM" id="SSF56112">
    <property type="entry name" value="Protein kinase-like (PK-like)"/>
    <property type="match status" value="1"/>
</dbReference>
<name>A0A388JND9_CHABU</name>
<comment type="similarity">
    <text evidence="1">Belongs to the protein kinase superfamily. STE Ser/Thr protein kinase family. STE20 subfamily.</text>
</comment>
<feature type="domain" description="Protein kinase" evidence="3">
    <location>
        <begin position="17"/>
        <end position="279"/>
    </location>
</feature>
<dbReference type="Gene3D" id="1.10.510.10">
    <property type="entry name" value="Transferase(Phosphotransferase) domain 1"/>
    <property type="match status" value="1"/>
</dbReference>
<dbReference type="Pfam" id="PF00069">
    <property type="entry name" value="Pkinase"/>
    <property type="match status" value="1"/>
</dbReference>
<dbReference type="InterPro" id="IPR008271">
    <property type="entry name" value="Ser/Thr_kinase_AS"/>
</dbReference>
<dbReference type="CDD" id="cd06610">
    <property type="entry name" value="STKc_OSR1_SPAK"/>
    <property type="match status" value="1"/>
</dbReference>
<dbReference type="GO" id="GO:0005524">
    <property type="term" value="F:ATP binding"/>
    <property type="evidence" value="ECO:0007669"/>
    <property type="project" value="InterPro"/>
</dbReference>
<evidence type="ECO:0000256" key="1">
    <source>
        <dbReference type="ARBA" id="ARBA00008874"/>
    </source>
</evidence>
<sequence>MDKSAAVKEYPTRVEDYDLQEDCGRGEGAIVYRALCLPLNEAVAVKVIDLESCSSNLDDIRKETQTMRLIDHPNVVKAHCSFVEGHYLWVVMPFLSGGSCLQVMKAGFRDGFDEAVIATILKETLKALDYLHKKGLIHRDVKAGNILIDGNGAVKLADFGVSAYMLDSTGTKLKPRQTFVGTPCWMAPEVMEQRQGYDFKADIWSFGITAIELARGRAPLAMFPAIKILLMTLEHEPPTLDDDDERKYSKAFKEMVASCLVKDPQKRPTAEKLLKNPFFKQARSADYLVRHVLQAVPPFSLRSMSTTTLKAPPPKDAGCTADPNQKAKRDSMATKMECKNWNFDLPPSTSSSANQKSPISLSPPSPRGRDATNATSSGTPRGGSSGRTTTTTGSNSANQCDCGGSGIISRNGSSSTTSSTTTNPCNVCGRSRSRAGLAASGAGGGPPEYGTAAGAGHDAANCGGAGAGTGTRAPAAAADGYSGRVATTGSGSGSCSSCTTYGSCRSCSKSSDCSSGSTNSREKIDKSPAPSPRRDQGAPMSLSVPKHGGHRNPSPAPGPSSVVSDGLNSNCDSRPSSARGQNKGEKRISSGGGRGLSRRGSL</sequence>
<evidence type="ECO:0000313" key="4">
    <source>
        <dbReference type="EMBL" id="GBG59285.1"/>
    </source>
</evidence>
<dbReference type="InterPro" id="IPR000719">
    <property type="entry name" value="Prot_kinase_dom"/>
</dbReference>
<proteinExistence type="inferred from homology"/>
<evidence type="ECO:0000256" key="2">
    <source>
        <dbReference type="SAM" id="MobiDB-lite"/>
    </source>
</evidence>
<dbReference type="Gene3D" id="3.30.200.20">
    <property type="entry name" value="Phosphorylase Kinase, domain 1"/>
    <property type="match status" value="1"/>
</dbReference>
<dbReference type="AlphaFoldDB" id="A0A388JND9"/>
<evidence type="ECO:0000259" key="3">
    <source>
        <dbReference type="PROSITE" id="PS50011"/>
    </source>
</evidence>
<dbReference type="InterPro" id="IPR047173">
    <property type="entry name" value="STRAD_A/B-like"/>
</dbReference>
<feature type="compositionally biased region" description="Basic and acidic residues" evidence="2">
    <location>
        <begin position="325"/>
        <end position="338"/>
    </location>
</feature>
<dbReference type="STRING" id="69332.A0A388JND9"/>
<gene>
    <name evidence="4" type="ORF">CBR_g32298</name>
</gene>
<feature type="compositionally biased region" description="Polar residues" evidence="2">
    <location>
        <begin position="347"/>
        <end position="360"/>
    </location>
</feature>
<evidence type="ECO:0000313" key="5">
    <source>
        <dbReference type="Proteomes" id="UP000265515"/>
    </source>
</evidence>
<dbReference type="PANTHER" id="PTHR48014">
    <property type="entry name" value="SERINE/THREONINE-PROTEIN KINASE FRAY2"/>
    <property type="match status" value="1"/>
</dbReference>
<dbReference type="GO" id="GO:0004672">
    <property type="term" value="F:protein kinase activity"/>
    <property type="evidence" value="ECO:0007669"/>
    <property type="project" value="InterPro"/>
</dbReference>
<feature type="region of interest" description="Disordered" evidence="2">
    <location>
        <begin position="304"/>
        <end position="396"/>
    </location>
</feature>
<dbReference type="PANTHER" id="PTHR48014:SF21">
    <property type="entry name" value="SERINE_THREONINE-PROTEIN KINASE FRAY2"/>
    <property type="match status" value="1"/>
</dbReference>